<keyword evidence="9 10" id="KW-0998">Cell outer membrane</keyword>
<keyword evidence="6 11" id="KW-0798">TonB box</keyword>
<dbReference type="GO" id="GO:0009279">
    <property type="term" value="C:cell outer membrane"/>
    <property type="evidence" value="ECO:0007669"/>
    <property type="project" value="UniProtKB-SubCell"/>
</dbReference>
<dbReference type="GeneID" id="93485742"/>
<keyword evidence="5 12" id="KW-0732">Signal</keyword>
<keyword evidence="2 10" id="KW-0813">Transport</keyword>
<dbReference type="EMBL" id="JACHHI010000002">
    <property type="protein sequence ID" value="MBB6477434.1"/>
    <property type="molecule type" value="Genomic_DNA"/>
</dbReference>
<feature type="chain" id="PRO_5032399020" evidence="12">
    <location>
        <begin position="25"/>
        <end position="690"/>
    </location>
</feature>
<evidence type="ECO:0000256" key="1">
    <source>
        <dbReference type="ARBA" id="ARBA00004571"/>
    </source>
</evidence>
<comment type="subcellular location">
    <subcellularLocation>
        <location evidence="1 10">Cell outer membrane</location>
        <topology evidence="1 10">Multi-pass membrane protein</topology>
    </subcellularLocation>
</comment>
<accession>A0A841QXV3</accession>
<dbReference type="Proteomes" id="UP000591941">
    <property type="component" value="Unassembled WGS sequence"/>
</dbReference>
<dbReference type="InterPro" id="IPR039426">
    <property type="entry name" value="TonB-dep_rcpt-like"/>
</dbReference>
<keyword evidence="8 15" id="KW-0675">Receptor</keyword>
<evidence type="ECO:0000256" key="11">
    <source>
        <dbReference type="RuleBase" id="RU003357"/>
    </source>
</evidence>
<gene>
    <name evidence="15" type="ORF">HNR45_000464</name>
</gene>
<dbReference type="RefSeq" id="WP_024049150.1">
    <property type="nucleotide sequence ID" value="NZ_CABWNB010000003.1"/>
</dbReference>
<evidence type="ECO:0000256" key="12">
    <source>
        <dbReference type="SAM" id="SignalP"/>
    </source>
</evidence>
<evidence type="ECO:0000256" key="3">
    <source>
        <dbReference type="ARBA" id="ARBA00022452"/>
    </source>
</evidence>
<evidence type="ECO:0000313" key="15">
    <source>
        <dbReference type="EMBL" id="MBB6477434.1"/>
    </source>
</evidence>
<keyword evidence="16" id="KW-1185">Reference proteome</keyword>
<dbReference type="PANTHER" id="PTHR30069">
    <property type="entry name" value="TONB-DEPENDENT OUTER MEMBRANE RECEPTOR"/>
    <property type="match status" value="1"/>
</dbReference>
<dbReference type="CDD" id="cd01347">
    <property type="entry name" value="ligand_gated_channel"/>
    <property type="match status" value="1"/>
</dbReference>
<dbReference type="Pfam" id="PF00593">
    <property type="entry name" value="TonB_dep_Rec_b-barrel"/>
    <property type="match status" value="1"/>
</dbReference>
<dbReference type="AlphaFoldDB" id="A0A841QXV3"/>
<dbReference type="PANTHER" id="PTHR30069:SF29">
    <property type="entry name" value="HEMOGLOBIN AND HEMOGLOBIN-HAPTOGLOBIN-BINDING PROTEIN 1-RELATED"/>
    <property type="match status" value="1"/>
</dbReference>
<dbReference type="SUPFAM" id="SSF56935">
    <property type="entry name" value="Porins"/>
    <property type="match status" value="1"/>
</dbReference>
<evidence type="ECO:0000256" key="10">
    <source>
        <dbReference type="PROSITE-ProRule" id="PRU01360"/>
    </source>
</evidence>
<sequence length="690" mass="77842">MNKLARRQAALLAMCCLGCMTAVAADAPVYDIGDIVVTATRTQNTTKEVPAATQVIDGENIRQSGATNIREALSYFTNIMQTRIAHGGHDVMIRGMDTNKSLILVDGRKPANESSSASLGTARAMERINLQQVERIEILRGPSSALYGSDAMGGVINIITKKSTSPSGSISGEYASTGHTQWVHYDTGRQGKLAATVGARLRHTDRDTIEGEQWSEYFGNDQTYNLALDYYFADANKLTFTADYYHEKLSSDAQNPELRPLRVMTERGPLTGMAQIEGGRDSKSEQQTYGLRWQRTTAVNDWEVSAYMSRFDWEDATDPKVIKTVPGSKPLEKRAYDAVVRKQNAYDFNDNTNREWTLEGKNSTQLTDNQRLTYGVTYTDAKVRGTNLGIAGEKQHNVSQNGMDKVASERSLATYAMYVQDEIRADKWFIVPALRYDHNEYFGGHVSPKLGVTYNARDNFRIKANYGKGFRAPSLMQLFYDMDRRMGPKWVHLLGNPDLKPETSTGWDLGVEGEWDRGYGSLTYFDNKVDDLIDSSKVGKDNNGHELYRYNNVKKARIKGVENTLGYRFSDTLSAQVVSTWLDAKDTTANKDLPRRSELSQAWQLRYDDHQDTGWSAALSLQYEHNYLVEPAPKQAATEKKSYQLWNLTVTRQFNPDLRLWGKVENIGDKYDKNLGLYGREWALGLEYKF</sequence>
<dbReference type="InterPro" id="IPR036942">
    <property type="entry name" value="Beta-barrel_TonB_sf"/>
</dbReference>
<dbReference type="InterPro" id="IPR012910">
    <property type="entry name" value="Plug_dom"/>
</dbReference>
<keyword evidence="7 10" id="KW-0472">Membrane</keyword>
<dbReference type="Pfam" id="PF07715">
    <property type="entry name" value="Plug"/>
    <property type="match status" value="1"/>
</dbReference>
<dbReference type="GO" id="GO:0015344">
    <property type="term" value="F:siderophore uptake transmembrane transporter activity"/>
    <property type="evidence" value="ECO:0007669"/>
    <property type="project" value="TreeGrafter"/>
</dbReference>
<proteinExistence type="inferred from homology"/>
<dbReference type="PROSITE" id="PS52016">
    <property type="entry name" value="TONB_DEPENDENT_REC_3"/>
    <property type="match status" value="1"/>
</dbReference>
<dbReference type="GO" id="GO:0044718">
    <property type="term" value="P:siderophore transmembrane transport"/>
    <property type="evidence" value="ECO:0007669"/>
    <property type="project" value="TreeGrafter"/>
</dbReference>
<name>A0A841QXV3_9FIRM</name>
<evidence type="ECO:0000256" key="8">
    <source>
        <dbReference type="ARBA" id="ARBA00023170"/>
    </source>
</evidence>
<keyword evidence="4 10" id="KW-0812">Transmembrane</keyword>
<dbReference type="InterPro" id="IPR000531">
    <property type="entry name" value="Beta-barrel_TonB"/>
</dbReference>
<protein>
    <submittedName>
        <fullName evidence="15">Outer membrane receptor for ferrienterochelin and colicins</fullName>
    </submittedName>
</protein>
<evidence type="ECO:0000259" key="14">
    <source>
        <dbReference type="Pfam" id="PF07715"/>
    </source>
</evidence>
<keyword evidence="3 10" id="KW-1134">Transmembrane beta strand</keyword>
<comment type="similarity">
    <text evidence="10 11">Belongs to the TonB-dependent receptor family.</text>
</comment>
<evidence type="ECO:0000256" key="2">
    <source>
        <dbReference type="ARBA" id="ARBA00022448"/>
    </source>
</evidence>
<dbReference type="Gene3D" id="2.40.170.20">
    <property type="entry name" value="TonB-dependent receptor, beta-barrel domain"/>
    <property type="match status" value="1"/>
</dbReference>
<comment type="caution">
    <text evidence="15">The sequence shown here is derived from an EMBL/GenBank/DDBJ whole genome shotgun (WGS) entry which is preliminary data.</text>
</comment>
<organism evidence="15 16">
    <name type="scientific">Negativicoccus succinicivorans</name>
    <dbReference type="NCBI Taxonomy" id="620903"/>
    <lineage>
        <taxon>Bacteria</taxon>
        <taxon>Bacillati</taxon>
        <taxon>Bacillota</taxon>
        <taxon>Negativicutes</taxon>
        <taxon>Veillonellales</taxon>
        <taxon>Veillonellaceae</taxon>
        <taxon>Negativicoccus</taxon>
    </lineage>
</organism>
<dbReference type="Gene3D" id="2.170.130.10">
    <property type="entry name" value="TonB-dependent receptor, plug domain"/>
    <property type="match status" value="1"/>
</dbReference>
<dbReference type="OrthoDB" id="101167at2"/>
<evidence type="ECO:0000259" key="13">
    <source>
        <dbReference type="Pfam" id="PF00593"/>
    </source>
</evidence>
<feature type="domain" description="TonB-dependent receptor plug" evidence="14">
    <location>
        <begin position="46"/>
        <end position="155"/>
    </location>
</feature>
<evidence type="ECO:0000256" key="9">
    <source>
        <dbReference type="ARBA" id="ARBA00023237"/>
    </source>
</evidence>
<reference evidence="15 16" key="1">
    <citation type="submission" date="2020-08" db="EMBL/GenBank/DDBJ databases">
        <title>Genomic Encyclopedia of Type Strains, Phase IV (KMG-IV): sequencing the most valuable type-strain genomes for metagenomic binning, comparative biology and taxonomic classification.</title>
        <authorList>
            <person name="Goeker M."/>
        </authorList>
    </citation>
    <scope>NUCLEOTIDE SEQUENCE [LARGE SCALE GENOMIC DNA]</scope>
    <source>
        <strain evidence="15 16">DSM 21255</strain>
    </source>
</reference>
<evidence type="ECO:0000256" key="4">
    <source>
        <dbReference type="ARBA" id="ARBA00022692"/>
    </source>
</evidence>
<evidence type="ECO:0000256" key="6">
    <source>
        <dbReference type="ARBA" id="ARBA00023077"/>
    </source>
</evidence>
<evidence type="ECO:0000256" key="7">
    <source>
        <dbReference type="ARBA" id="ARBA00023136"/>
    </source>
</evidence>
<dbReference type="InterPro" id="IPR037066">
    <property type="entry name" value="Plug_dom_sf"/>
</dbReference>
<feature type="domain" description="TonB-dependent receptor-like beta-barrel" evidence="13">
    <location>
        <begin position="229"/>
        <end position="667"/>
    </location>
</feature>
<feature type="signal peptide" evidence="12">
    <location>
        <begin position="1"/>
        <end position="24"/>
    </location>
</feature>
<evidence type="ECO:0000313" key="16">
    <source>
        <dbReference type="Proteomes" id="UP000591941"/>
    </source>
</evidence>
<evidence type="ECO:0000256" key="5">
    <source>
        <dbReference type="ARBA" id="ARBA00022729"/>
    </source>
</evidence>